<accession>A0A427YFJ2</accession>
<organism evidence="2 3">
    <name type="scientific">Saitozyma podzolica</name>
    <dbReference type="NCBI Taxonomy" id="1890683"/>
    <lineage>
        <taxon>Eukaryota</taxon>
        <taxon>Fungi</taxon>
        <taxon>Dikarya</taxon>
        <taxon>Basidiomycota</taxon>
        <taxon>Agaricomycotina</taxon>
        <taxon>Tremellomycetes</taxon>
        <taxon>Tremellales</taxon>
        <taxon>Trimorphomycetaceae</taxon>
        <taxon>Saitozyma</taxon>
    </lineage>
</organism>
<reference evidence="2 3" key="1">
    <citation type="submission" date="2018-11" db="EMBL/GenBank/DDBJ databases">
        <title>Genome sequence of Saitozyma podzolica DSM 27192.</title>
        <authorList>
            <person name="Aliyu H."/>
            <person name="Gorte O."/>
            <person name="Ochsenreither K."/>
        </authorList>
    </citation>
    <scope>NUCLEOTIDE SEQUENCE [LARGE SCALE GENOMIC DNA]</scope>
    <source>
        <strain evidence="2 3">DSM 27192</strain>
    </source>
</reference>
<keyword evidence="3" id="KW-1185">Reference proteome</keyword>
<comment type="caution">
    <text evidence="2">The sequence shown here is derived from an EMBL/GenBank/DDBJ whole genome shotgun (WGS) entry which is preliminary data.</text>
</comment>
<evidence type="ECO:0000256" key="1">
    <source>
        <dbReference type="SAM" id="MobiDB-lite"/>
    </source>
</evidence>
<evidence type="ECO:0000313" key="3">
    <source>
        <dbReference type="Proteomes" id="UP000279259"/>
    </source>
</evidence>
<dbReference type="EMBL" id="RSCD01000012">
    <property type="protein sequence ID" value="RSH89830.1"/>
    <property type="molecule type" value="Genomic_DNA"/>
</dbReference>
<feature type="region of interest" description="Disordered" evidence="1">
    <location>
        <begin position="339"/>
        <end position="358"/>
    </location>
</feature>
<gene>
    <name evidence="2" type="ORF">EHS25_001816</name>
</gene>
<protein>
    <submittedName>
        <fullName evidence="2">Uncharacterized protein</fullName>
    </submittedName>
</protein>
<dbReference type="AlphaFoldDB" id="A0A427YFJ2"/>
<dbReference type="Proteomes" id="UP000279259">
    <property type="component" value="Unassembled WGS sequence"/>
</dbReference>
<proteinExistence type="predicted"/>
<name>A0A427YFJ2_9TREE</name>
<sequence>MSQTARAVQEGGVWIEGLRGKRPRTAWLLCRVHSGKERFLEVKIAAEEALLAKLVDLPHQDGPCPPAVSQADSTISTGVFAIGRPWAPLGATGRYSSKICEENSSLSILRAPTTQNITLISLPIKLGGLGILTFKTYAQLAFAASSEASDALLVPLLGQNTDVALSSILFQRERCQEAFLPIWDSLLDTLDLQATLNQSSKCPRCLGGSGSLSSPSPQRSGSPILTYLQLYTHRLCSLAQQRTAGTVECTDRLANDGICAQRTPWVVARHEPAKYAVRPALNDIRITGPRSSGLSSEGIDISIVSLTSQAAQATALAGDVTEGASVACRTAQLVDKHLSSVANGKRRGHPPGDRPSTYGVFPWWHDVG</sequence>
<evidence type="ECO:0000313" key="2">
    <source>
        <dbReference type="EMBL" id="RSH89830.1"/>
    </source>
</evidence>